<evidence type="ECO:0000313" key="1">
    <source>
        <dbReference type="EMBL" id="OAD21306.1"/>
    </source>
</evidence>
<comment type="caution">
    <text evidence="1">The sequence shown here is derived from an EMBL/GenBank/DDBJ whole genome shotgun (WGS) entry which is preliminary data.</text>
</comment>
<reference evidence="1 2" key="1">
    <citation type="submission" date="2016-05" db="EMBL/GenBank/DDBJ databases">
        <title>Single-cell genome of chain-forming Candidatus Thiomargarita nelsonii and comparison to other large sulfur-oxidizing bacteria.</title>
        <authorList>
            <person name="Winkel M."/>
            <person name="Salman V."/>
            <person name="Woyke T."/>
            <person name="Schulz-Vogt H."/>
            <person name="Richter M."/>
            <person name="Flood B."/>
            <person name="Bailey J."/>
            <person name="Amann R."/>
            <person name="Mussmann M."/>
        </authorList>
    </citation>
    <scope>NUCLEOTIDE SEQUENCE [LARGE SCALE GENOMIC DNA]</scope>
    <source>
        <strain evidence="1 2">THI036</strain>
    </source>
</reference>
<dbReference type="Proteomes" id="UP000076962">
    <property type="component" value="Unassembled WGS sequence"/>
</dbReference>
<keyword evidence="2" id="KW-1185">Reference proteome</keyword>
<proteinExistence type="predicted"/>
<organism evidence="1 2">
    <name type="scientific">Candidatus Thiomargarita nelsonii</name>
    <dbReference type="NCBI Taxonomy" id="1003181"/>
    <lineage>
        <taxon>Bacteria</taxon>
        <taxon>Pseudomonadati</taxon>
        <taxon>Pseudomonadota</taxon>
        <taxon>Gammaproteobacteria</taxon>
        <taxon>Thiotrichales</taxon>
        <taxon>Thiotrichaceae</taxon>
        <taxon>Thiomargarita</taxon>
    </lineage>
</organism>
<accession>A0A176S032</accession>
<gene>
    <name evidence="1" type="ORF">THIOM_002931</name>
</gene>
<protein>
    <submittedName>
        <fullName evidence="1">Uncharacterized protein</fullName>
    </submittedName>
</protein>
<dbReference type="EMBL" id="LUTY01001728">
    <property type="protein sequence ID" value="OAD21306.1"/>
    <property type="molecule type" value="Genomic_DNA"/>
</dbReference>
<sequence length="94" mass="11082">MSENNFLNILEIQRVISRLSQLLIQIDKSMQNWLSGVGYLKRLLVMFLKAHFWQWICVVQFGLLLAEKVIILANIIELFKPSDSRVLHLNRLFI</sequence>
<dbReference type="AlphaFoldDB" id="A0A176S032"/>
<evidence type="ECO:0000313" key="2">
    <source>
        <dbReference type="Proteomes" id="UP000076962"/>
    </source>
</evidence>
<name>A0A176S032_9GAMM</name>